<dbReference type="PRINTS" id="PR00723">
    <property type="entry name" value="SUBTILISIN"/>
</dbReference>
<proteinExistence type="inferred from homology"/>
<dbReference type="InterPro" id="IPR015500">
    <property type="entry name" value="Peptidase_S8_subtilisin-rel"/>
</dbReference>
<dbReference type="Pfam" id="PF00082">
    <property type="entry name" value="Peptidase_S8"/>
    <property type="match status" value="1"/>
</dbReference>
<gene>
    <name evidence="11" type="ORF">UCDDA912_g08134</name>
</gene>
<feature type="active site" description="Charge relay system" evidence="6">
    <location>
        <position position="338"/>
    </location>
</feature>
<dbReference type="EMBL" id="LCUC01000353">
    <property type="protein sequence ID" value="KKY31845.1"/>
    <property type="molecule type" value="Genomic_DNA"/>
</dbReference>
<evidence type="ECO:0000259" key="9">
    <source>
        <dbReference type="Pfam" id="PF00082"/>
    </source>
</evidence>
<dbReference type="InterPro" id="IPR037045">
    <property type="entry name" value="S8pro/Inhibitor_I9_sf"/>
</dbReference>
<dbReference type="InterPro" id="IPR000209">
    <property type="entry name" value="Peptidase_S8/S53_dom"/>
</dbReference>
<evidence type="ECO:0000313" key="11">
    <source>
        <dbReference type="EMBL" id="KKY31845.1"/>
    </source>
</evidence>
<keyword evidence="3 8" id="KW-0732">Signal</keyword>
<dbReference type="SUPFAM" id="SSF54897">
    <property type="entry name" value="Protease propeptides/inhibitors"/>
    <property type="match status" value="1"/>
</dbReference>
<accession>A0A0G2HUX6</accession>
<reference evidence="11 12" key="2">
    <citation type="submission" date="2015-05" db="EMBL/GenBank/DDBJ databases">
        <authorList>
            <person name="Morales-Cruz A."/>
            <person name="Amrine K.C."/>
            <person name="Cantu D."/>
        </authorList>
    </citation>
    <scope>NUCLEOTIDE SEQUENCE [LARGE SCALE GENOMIC DNA]</scope>
    <source>
        <strain evidence="11">DA912</strain>
    </source>
</reference>
<dbReference type="PANTHER" id="PTHR43806:SF58">
    <property type="entry name" value="ALKALINE PROTEASE 1-RELATED"/>
    <property type="match status" value="1"/>
</dbReference>
<keyword evidence="4 6" id="KW-0378">Hydrolase</keyword>
<evidence type="ECO:0000313" key="12">
    <source>
        <dbReference type="Proteomes" id="UP000034680"/>
    </source>
</evidence>
<dbReference type="AlphaFoldDB" id="A0A0G2HUX6"/>
<evidence type="ECO:0000256" key="8">
    <source>
        <dbReference type="SAM" id="SignalP"/>
    </source>
</evidence>
<evidence type="ECO:0000256" key="3">
    <source>
        <dbReference type="ARBA" id="ARBA00022729"/>
    </source>
</evidence>
<dbReference type="PROSITE" id="PS00138">
    <property type="entry name" value="SUBTILASE_SER"/>
    <property type="match status" value="1"/>
</dbReference>
<dbReference type="InterPro" id="IPR036852">
    <property type="entry name" value="Peptidase_S8/S53_dom_sf"/>
</dbReference>
<dbReference type="GO" id="GO:0004252">
    <property type="term" value="F:serine-type endopeptidase activity"/>
    <property type="evidence" value="ECO:0007669"/>
    <property type="project" value="UniProtKB-UniRule"/>
</dbReference>
<evidence type="ECO:0000259" key="10">
    <source>
        <dbReference type="Pfam" id="PF05922"/>
    </source>
</evidence>
<dbReference type="Gene3D" id="3.40.50.200">
    <property type="entry name" value="Peptidase S8/S53 domain"/>
    <property type="match status" value="1"/>
</dbReference>
<dbReference type="STRING" id="1214573.A0A0G2HUX6"/>
<comment type="caution">
    <text evidence="11">The sequence shown here is derived from an EMBL/GenBank/DDBJ whole genome shotgun (WGS) entry which is preliminary data.</text>
</comment>
<name>A0A0G2HUX6_9PEZI</name>
<reference evidence="11 12" key="1">
    <citation type="submission" date="2015-05" db="EMBL/GenBank/DDBJ databases">
        <title>Distinctive expansion of gene families associated with plant cell wall degradation and secondary metabolism in the genomes of grapevine trunk pathogens.</title>
        <authorList>
            <person name="Lawrence D.P."/>
            <person name="Travadon R."/>
            <person name="Rolshausen P.E."/>
            <person name="Baumgartner K."/>
        </authorList>
    </citation>
    <scope>NUCLEOTIDE SEQUENCE [LARGE SCALE GENOMIC DNA]</scope>
    <source>
        <strain evidence="11">DA912</strain>
    </source>
</reference>
<sequence>MLSLNHLALALSTFSLAWAHPVQHRRDAIPGNYIVTLKPEADVGSHISWVNGIQARSVRRQDADSGVTKSYAFKSFNGYAGAFDDATIEEIRNSAEVAAVEEDAVWELYELTTQADAPWGLGAISHKGENSTDYIYDTEGGVGTYAYIIDTGLLTTHVEFEGRAYLGYNAYPNSEFVDLIGHGTHVAGTIGSRAYGVAKQASLISVRVFNTGSSTTSIVLDGYNWAVNNITAEAREATSVVSLSLGGAYSEAFNAAVAAAYEAGITTVVAAGNNGVDAQSYSPASAPEAITVGAVAVNNTKPSWSNFGSVVDIFAPGVDTLSAWIGSDTATDVNSGTSMATPHVSGLVLYLKSVLGGLEAPADVAAKLTELATEGVLTGLGTGSPNLLAYNGNGA</sequence>
<keyword evidence="2 6" id="KW-0645">Protease</keyword>
<dbReference type="Gene3D" id="3.30.70.80">
    <property type="entry name" value="Peptidase S8 propeptide/proteinase inhibitor I9"/>
    <property type="match status" value="1"/>
</dbReference>
<keyword evidence="12" id="KW-1185">Reference proteome</keyword>
<dbReference type="GO" id="GO:0006508">
    <property type="term" value="P:proteolysis"/>
    <property type="evidence" value="ECO:0007669"/>
    <property type="project" value="UniProtKB-KW"/>
</dbReference>
<evidence type="ECO:0000256" key="6">
    <source>
        <dbReference type="PROSITE-ProRule" id="PRU01240"/>
    </source>
</evidence>
<dbReference type="PROSITE" id="PS51892">
    <property type="entry name" value="SUBTILASE"/>
    <property type="match status" value="1"/>
</dbReference>
<dbReference type="InterPro" id="IPR034193">
    <property type="entry name" value="PCSK9_ProteinaseK-like"/>
</dbReference>
<dbReference type="PROSITE" id="PS00137">
    <property type="entry name" value="SUBTILASE_HIS"/>
    <property type="match status" value="1"/>
</dbReference>
<organism evidence="11 12">
    <name type="scientific">Diaporthe ampelina</name>
    <dbReference type="NCBI Taxonomy" id="1214573"/>
    <lineage>
        <taxon>Eukaryota</taxon>
        <taxon>Fungi</taxon>
        <taxon>Dikarya</taxon>
        <taxon>Ascomycota</taxon>
        <taxon>Pezizomycotina</taxon>
        <taxon>Sordariomycetes</taxon>
        <taxon>Sordariomycetidae</taxon>
        <taxon>Diaporthales</taxon>
        <taxon>Diaporthaceae</taxon>
        <taxon>Diaporthe</taxon>
    </lineage>
</organism>
<evidence type="ECO:0000256" key="1">
    <source>
        <dbReference type="ARBA" id="ARBA00011073"/>
    </source>
</evidence>
<dbReference type="InterPro" id="IPR022398">
    <property type="entry name" value="Peptidase_S8_His-AS"/>
</dbReference>
<dbReference type="CDD" id="cd04077">
    <property type="entry name" value="Peptidases_S8_PCSK9_ProteinaseK_like"/>
    <property type="match status" value="1"/>
</dbReference>
<dbReference type="InterPro" id="IPR023827">
    <property type="entry name" value="Peptidase_S8_Asp-AS"/>
</dbReference>
<dbReference type="OrthoDB" id="206201at2759"/>
<feature type="active site" description="Charge relay system" evidence="6">
    <location>
        <position position="182"/>
    </location>
</feature>
<dbReference type="InterPro" id="IPR050131">
    <property type="entry name" value="Peptidase_S8_subtilisin-like"/>
</dbReference>
<dbReference type="SUPFAM" id="SSF52743">
    <property type="entry name" value="Subtilisin-like"/>
    <property type="match status" value="1"/>
</dbReference>
<dbReference type="PANTHER" id="PTHR43806">
    <property type="entry name" value="PEPTIDASE S8"/>
    <property type="match status" value="1"/>
</dbReference>
<dbReference type="InterPro" id="IPR010259">
    <property type="entry name" value="S8pro/Inhibitor_I9"/>
</dbReference>
<dbReference type="FunFam" id="3.40.50.200:FF:000014">
    <property type="entry name" value="Proteinase K"/>
    <property type="match status" value="1"/>
</dbReference>
<dbReference type="PROSITE" id="PS00136">
    <property type="entry name" value="SUBTILASE_ASP"/>
    <property type="match status" value="1"/>
</dbReference>
<dbReference type="InterPro" id="IPR023828">
    <property type="entry name" value="Peptidase_S8_Ser-AS"/>
</dbReference>
<evidence type="ECO:0000256" key="2">
    <source>
        <dbReference type="ARBA" id="ARBA00022670"/>
    </source>
</evidence>
<dbReference type="GO" id="GO:0005576">
    <property type="term" value="C:extracellular region"/>
    <property type="evidence" value="ECO:0007669"/>
    <property type="project" value="UniProtKB-ARBA"/>
</dbReference>
<feature type="domain" description="Inhibitor I9" evidence="10">
    <location>
        <begin position="32"/>
        <end position="108"/>
    </location>
</feature>
<protein>
    <submittedName>
        <fullName evidence="11">Putative alkaline serine protease alp1</fullName>
    </submittedName>
</protein>
<evidence type="ECO:0000256" key="7">
    <source>
        <dbReference type="RuleBase" id="RU003355"/>
    </source>
</evidence>
<comment type="similarity">
    <text evidence="1 6 7">Belongs to the peptidase S8 family.</text>
</comment>
<feature type="signal peptide" evidence="8">
    <location>
        <begin position="1"/>
        <end position="19"/>
    </location>
</feature>
<evidence type="ECO:0000256" key="5">
    <source>
        <dbReference type="ARBA" id="ARBA00022825"/>
    </source>
</evidence>
<feature type="domain" description="Peptidase S8/S53" evidence="9">
    <location>
        <begin position="148"/>
        <end position="373"/>
    </location>
</feature>
<dbReference type="Proteomes" id="UP000034680">
    <property type="component" value="Unassembled WGS sequence"/>
</dbReference>
<keyword evidence="5 6" id="KW-0720">Serine protease</keyword>
<evidence type="ECO:0000256" key="4">
    <source>
        <dbReference type="ARBA" id="ARBA00022801"/>
    </source>
</evidence>
<dbReference type="Pfam" id="PF05922">
    <property type="entry name" value="Inhibitor_I9"/>
    <property type="match status" value="1"/>
</dbReference>
<feature type="active site" description="Charge relay system" evidence="6">
    <location>
        <position position="150"/>
    </location>
</feature>
<feature type="chain" id="PRO_5002545351" evidence="8">
    <location>
        <begin position="20"/>
        <end position="395"/>
    </location>
</feature>